<dbReference type="RefSeq" id="WP_345266254.1">
    <property type="nucleotide sequence ID" value="NZ_BAABHB010000003.1"/>
</dbReference>
<dbReference type="EMBL" id="BAABHB010000003">
    <property type="protein sequence ID" value="GAA4402894.1"/>
    <property type="molecule type" value="Genomic_DNA"/>
</dbReference>
<dbReference type="InterPro" id="IPR005183">
    <property type="entry name" value="DUF305_CopM-like"/>
</dbReference>
<gene>
    <name evidence="2" type="ORF">GCM10023187_18460</name>
</gene>
<feature type="domain" description="DUF305" evidence="1">
    <location>
        <begin position="76"/>
        <end position="220"/>
    </location>
</feature>
<reference evidence="3" key="1">
    <citation type="journal article" date="2019" name="Int. J. Syst. Evol. Microbiol.">
        <title>The Global Catalogue of Microorganisms (GCM) 10K type strain sequencing project: providing services to taxonomists for standard genome sequencing and annotation.</title>
        <authorList>
            <consortium name="The Broad Institute Genomics Platform"/>
            <consortium name="The Broad Institute Genome Sequencing Center for Infectious Disease"/>
            <person name="Wu L."/>
            <person name="Ma J."/>
        </authorList>
    </citation>
    <scope>NUCLEOTIDE SEQUENCE [LARGE SCALE GENOMIC DNA]</scope>
    <source>
        <strain evidence="3">JCM 17925</strain>
    </source>
</reference>
<dbReference type="Pfam" id="PF03713">
    <property type="entry name" value="DUF305"/>
    <property type="match status" value="1"/>
</dbReference>
<organism evidence="2 3">
    <name type="scientific">Nibrella viscosa</name>
    <dbReference type="NCBI Taxonomy" id="1084524"/>
    <lineage>
        <taxon>Bacteria</taxon>
        <taxon>Pseudomonadati</taxon>
        <taxon>Bacteroidota</taxon>
        <taxon>Cytophagia</taxon>
        <taxon>Cytophagales</taxon>
        <taxon>Spirosomataceae</taxon>
        <taxon>Nibrella</taxon>
    </lineage>
</organism>
<evidence type="ECO:0000313" key="3">
    <source>
        <dbReference type="Proteomes" id="UP001500936"/>
    </source>
</evidence>
<protein>
    <recommendedName>
        <fullName evidence="1">DUF305 domain-containing protein</fullName>
    </recommendedName>
</protein>
<evidence type="ECO:0000313" key="2">
    <source>
        <dbReference type="EMBL" id="GAA4402894.1"/>
    </source>
</evidence>
<dbReference type="InterPro" id="IPR012347">
    <property type="entry name" value="Ferritin-like"/>
</dbReference>
<sequence>MSMTINIKRLYAIGLVGLSLAGFSVSASLAQLKPTPKVSGKTMATAKTGVVADQLMESVTHMMDKLNTMRFSGDPDFDYVFMVRTHHLAEIDLSQEVVNTVKSDSLQQLATALINRKQKEVNQLEDALKQIRPSRANQAFVQAQNQQLAAMKLNFQNGMLEKKLTGRVDEDYATIMLEHQRDAIDMTQNYLKYGKNQNLLALARQLLANAQADTRQFKTLVKQEKIGN</sequence>
<comment type="caution">
    <text evidence="2">The sequence shown here is derived from an EMBL/GenBank/DDBJ whole genome shotgun (WGS) entry which is preliminary data.</text>
</comment>
<dbReference type="Gene3D" id="1.20.1260.10">
    <property type="match status" value="2"/>
</dbReference>
<name>A0ABP8K9S4_9BACT</name>
<accession>A0ABP8K9S4</accession>
<dbReference type="Proteomes" id="UP001500936">
    <property type="component" value="Unassembled WGS sequence"/>
</dbReference>
<dbReference type="PANTHER" id="PTHR36933:SF1">
    <property type="entry name" value="SLL0788 PROTEIN"/>
    <property type="match status" value="1"/>
</dbReference>
<dbReference type="PANTHER" id="PTHR36933">
    <property type="entry name" value="SLL0788 PROTEIN"/>
    <property type="match status" value="1"/>
</dbReference>
<evidence type="ECO:0000259" key="1">
    <source>
        <dbReference type="Pfam" id="PF03713"/>
    </source>
</evidence>
<keyword evidence="3" id="KW-1185">Reference proteome</keyword>
<proteinExistence type="predicted"/>